<evidence type="ECO:0000313" key="1">
    <source>
        <dbReference type="EMBL" id="GFS29391.1"/>
    </source>
</evidence>
<proteinExistence type="predicted"/>
<name>A0A8X6M7K3_NEPPI</name>
<accession>A0A8X6M7K3</accession>
<reference evidence="1" key="1">
    <citation type="submission" date="2020-08" db="EMBL/GenBank/DDBJ databases">
        <title>Multicomponent nature underlies the extraordinary mechanical properties of spider dragline silk.</title>
        <authorList>
            <person name="Kono N."/>
            <person name="Nakamura H."/>
            <person name="Mori M."/>
            <person name="Yoshida Y."/>
            <person name="Ohtoshi R."/>
            <person name="Malay A.D."/>
            <person name="Moran D.A.P."/>
            <person name="Tomita M."/>
            <person name="Numata K."/>
            <person name="Arakawa K."/>
        </authorList>
    </citation>
    <scope>NUCLEOTIDE SEQUENCE</scope>
</reference>
<keyword evidence="2" id="KW-1185">Reference proteome</keyword>
<gene>
    <name evidence="1" type="ORF">NPIL_586551</name>
</gene>
<dbReference type="Proteomes" id="UP000887013">
    <property type="component" value="Unassembled WGS sequence"/>
</dbReference>
<dbReference type="EMBL" id="BMAW01087367">
    <property type="protein sequence ID" value="GFS29391.1"/>
    <property type="molecule type" value="Genomic_DNA"/>
</dbReference>
<protein>
    <submittedName>
        <fullName evidence="1">Uncharacterized protein</fullName>
    </submittedName>
</protein>
<comment type="caution">
    <text evidence="1">The sequence shown here is derived from an EMBL/GenBank/DDBJ whole genome shotgun (WGS) entry which is preliminary data.</text>
</comment>
<dbReference type="AlphaFoldDB" id="A0A8X6M7K3"/>
<sequence>MMVQSESLPSREKGKEIGCCYGVYVPTRELQKVLLGADGKVSMVTNSVEKGGREIPDACCDSWNISLTCGILWLSRVFATEEVFSFGGEGREVDEKAGAEGSEHVWDAWAGSGGKSLC</sequence>
<evidence type="ECO:0000313" key="2">
    <source>
        <dbReference type="Proteomes" id="UP000887013"/>
    </source>
</evidence>
<organism evidence="1 2">
    <name type="scientific">Nephila pilipes</name>
    <name type="common">Giant wood spider</name>
    <name type="synonym">Nephila maculata</name>
    <dbReference type="NCBI Taxonomy" id="299642"/>
    <lineage>
        <taxon>Eukaryota</taxon>
        <taxon>Metazoa</taxon>
        <taxon>Ecdysozoa</taxon>
        <taxon>Arthropoda</taxon>
        <taxon>Chelicerata</taxon>
        <taxon>Arachnida</taxon>
        <taxon>Araneae</taxon>
        <taxon>Araneomorphae</taxon>
        <taxon>Entelegynae</taxon>
        <taxon>Araneoidea</taxon>
        <taxon>Nephilidae</taxon>
        <taxon>Nephila</taxon>
    </lineage>
</organism>